<reference evidence="2" key="1">
    <citation type="submission" date="2021-02" db="EMBL/GenBank/DDBJ databases">
        <authorList>
            <person name="Nowell W R."/>
        </authorList>
    </citation>
    <scope>NUCLEOTIDE SEQUENCE</scope>
</reference>
<dbReference type="AlphaFoldDB" id="A0A819R3B0"/>
<dbReference type="SUPFAM" id="SSF56399">
    <property type="entry name" value="ADP-ribosylation"/>
    <property type="match status" value="1"/>
</dbReference>
<sequence>MSYSFLGDTQSESDTTAPNYGFMLLKLLMDVILKAGSTNDMDELIKLCKAEYRGNKVEERRIDEFQHTYTAETSIRWYTRDCFVYRVLNKALRLQNIDVLLAFRFLIKDINEQLRNLQQHQNISGTTLYRGQVLKAADLEKIQLNDDGMISFHSFLSTSYNRVQAMGYILTSPSDDSFVNVLFEIECGQHSSSSTASKSFADIRASSSFPLEDEVLFTLGSYFRVNGGHYDQEHNIHIVKLTFVSDTQITEDFQTETLGIPKHLALDLLHQQKVYEKHYEDILNQLSHNESIGMIYIIAGNGAREQKKFDLSLKYLQKALTIYQSINPKNHALINQIKAYICIVYQRKGDMEQTQIYFDQVCRYLEWFNPKDVETSPEQTNLILDACNHFLEREQIYLPTELKATDSSQLFRHIIGIKFYKDEVDIAILNYKKMLALFEKRIWRRDPQLYDSIIDELKKLLEYKQQMTQ</sequence>
<evidence type="ECO:0000313" key="1">
    <source>
        <dbReference type="EMBL" id="CAF1357327.1"/>
    </source>
</evidence>
<dbReference type="Gene3D" id="1.25.40.10">
    <property type="entry name" value="Tetratricopeptide repeat domain"/>
    <property type="match status" value="1"/>
</dbReference>
<accession>A0A819R3B0</accession>
<evidence type="ECO:0000313" key="2">
    <source>
        <dbReference type="EMBL" id="CAF4041115.1"/>
    </source>
</evidence>
<dbReference type="PROSITE" id="PS51996">
    <property type="entry name" value="TR_MART"/>
    <property type="match status" value="1"/>
</dbReference>
<dbReference type="Proteomes" id="UP000663868">
    <property type="component" value="Unassembled WGS sequence"/>
</dbReference>
<dbReference type="Proteomes" id="UP000663860">
    <property type="component" value="Unassembled WGS sequence"/>
</dbReference>
<gene>
    <name evidence="1" type="ORF">IZO911_LOCUS37114</name>
    <name evidence="2" type="ORF">KXQ929_LOCUS30927</name>
</gene>
<comment type="caution">
    <text evidence="2">The sequence shown here is derived from an EMBL/GenBank/DDBJ whole genome shotgun (WGS) entry which is preliminary data.</text>
</comment>
<dbReference type="SUPFAM" id="SSF48452">
    <property type="entry name" value="TPR-like"/>
    <property type="match status" value="1"/>
</dbReference>
<organism evidence="2 3">
    <name type="scientific">Adineta steineri</name>
    <dbReference type="NCBI Taxonomy" id="433720"/>
    <lineage>
        <taxon>Eukaryota</taxon>
        <taxon>Metazoa</taxon>
        <taxon>Spiralia</taxon>
        <taxon>Gnathifera</taxon>
        <taxon>Rotifera</taxon>
        <taxon>Eurotatoria</taxon>
        <taxon>Bdelloidea</taxon>
        <taxon>Adinetida</taxon>
        <taxon>Adinetidae</taxon>
        <taxon>Adineta</taxon>
    </lineage>
</organism>
<dbReference type="EMBL" id="CAJNOE010000912">
    <property type="protein sequence ID" value="CAF1357327.1"/>
    <property type="molecule type" value="Genomic_DNA"/>
</dbReference>
<proteinExistence type="predicted"/>
<protein>
    <submittedName>
        <fullName evidence="2">Uncharacterized protein</fullName>
    </submittedName>
</protein>
<dbReference type="InterPro" id="IPR011990">
    <property type="entry name" value="TPR-like_helical_dom_sf"/>
</dbReference>
<dbReference type="EMBL" id="CAJOBB010003446">
    <property type="protein sequence ID" value="CAF4041115.1"/>
    <property type="molecule type" value="Genomic_DNA"/>
</dbReference>
<dbReference type="Gene3D" id="3.90.176.10">
    <property type="entry name" value="Toxin ADP-ribosyltransferase, Chain A, domain 1"/>
    <property type="match status" value="1"/>
</dbReference>
<name>A0A819R3B0_9BILA</name>
<evidence type="ECO:0000313" key="3">
    <source>
        <dbReference type="Proteomes" id="UP000663868"/>
    </source>
</evidence>